<feature type="transmembrane region" description="Helical" evidence="1">
    <location>
        <begin position="7"/>
        <end position="28"/>
    </location>
</feature>
<evidence type="ECO:0000259" key="3">
    <source>
        <dbReference type="PROSITE" id="PS50113"/>
    </source>
</evidence>
<dbReference type="InterPro" id="IPR035965">
    <property type="entry name" value="PAS-like_dom_sf"/>
</dbReference>
<dbReference type="AlphaFoldDB" id="A0A317DV88"/>
<feature type="domain" description="PAC" evidence="3">
    <location>
        <begin position="513"/>
        <end position="565"/>
    </location>
</feature>
<dbReference type="OrthoDB" id="9812260at2"/>
<accession>A0A317DV88</accession>
<sequence length="728" mass="80867">MLSFRKFRLLILLTFGCTIAILGTYWFYLLDGFEGRRLQTRMEAEQSVALTAQSAGLQMEAIIREVDFVLQELRSEYLTDRHGFPEAAQRIQSLFGSREILSVWIADSDGRIAYSSIDDRSSTNVAHRDYFQFHRASAGEDRLYVSPPLVGQYTQRWMAIFSRRLEIDRQFAGTIMIAVPPSYFTSRLGAVGVGERVSVSHLPDGNIFVDTLTPGRVGDPTAADAPFLKPDALPYGTFRDEDDAGEFQIMAWRRVDDSPLVVMASGHEEALLAPTETAIATEFRNNVMTSSLALLLVASVTVIILRDVGLRQRLHKQDALHKVLFDAMPDGMMTINHRSEITLWNEAALGLLGVDEEGLKERRVRLYDIDGKPVSISHYPSMKALDRAGHQGLFYVMAQGRRRWLSFDARVLPSVDGVTPHGAIVAFTDVTRLVQLEDSMRTSQSVFEAAGEGIMVTDAGRRIISVNPAFTRITGFSADEALGKGPGELLGSGAHDQEFYAQMDESLKAKGYWEGEITNRRKDGSLFIEWLKINVVHDEAAQVLRYVALLSDISERKRQDQEIWKRANFDALTGLPNRTLFTDRLNQAIGQADRHKTRVVVFFIDLDKFKAVNDTLGHKAGDDLLRQVADRIQSTIRAEDTAARVGGDEFLVLLPQAGDDASLLHTGERIREALCLPFDIGGHEVNISASIGIADALAAQSDPALVIKRADAAMYRAKSSGANRVVMM</sequence>
<comment type="caution">
    <text evidence="5">The sequence shown here is derived from an EMBL/GenBank/DDBJ whole genome shotgun (WGS) entry which is preliminary data.</text>
</comment>
<dbReference type="SMART" id="SM00267">
    <property type="entry name" value="GGDEF"/>
    <property type="match status" value="1"/>
</dbReference>
<feature type="domain" description="GGDEF" evidence="4">
    <location>
        <begin position="597"/>
        <end position="728"/>
    </location>
</feature>
<dbReference type="FunFam" id="3.30.70.270:FF:000001">
    <property type="entry name" value="Diguanylate cyclase domain protein"/>
    <property type="match status" value="1"/>
</dbReference>
<dbReference type="NCBIfam" id="TIGR00229">
    <property type="entry name" value="sensory_box"/>
    <property type="match status" value="2"/>
</dbReference>
<evidence type="ECO:0000259" key="4">
    <source>
        <dbReference type="PROSITE" id="PS50887"/>
    </source>
</evidence>
<keyword evidence="6" id="KW-1185">Reference proteome</keyword>
<dbReference type="PROSITE" id="PS50887">
    <property type="entry name" value="GGDEF"/>
    <property type="match status" value="1"/>
</dbReference>
<dbReference type="CDD" id="cd01949">
    <property type="entry name" value="GGDEF"/>
    <property type="match status" value="1"/>
</dbReference>
<dbReference type="PROSITE" id="PS50113">
    <property type="entry name" value="PAC"/>
    <property type="match status" value="1"/>
</dbReference>
<feature type="domain" description="PAS" evidence="2">
    <location>
        <begin position="317"/>
        <end position="369"/>
    </location>
</feature>
<dbReference type="Gene3D" id="3.30.450.20">
    <property type="entry name" value="PAS domain"/>
    <property type="match status" value="3"/>
</dbReference>
<dbReference type="SMART" id="SM00086">
    <property type="entry name" value="PAC"/>
    <property type="match status" value="1"/>
</dbReference>
<dbReference type="Gene3D" id="3.30.70.270">
    <property type="match status" value="1"/>
</dbReference>
<dbReference type="Pfam" id="PF13188">
    <property type="entry name" value="PAS_8"/>
    <property type="match status" value="1"/>
</dbReference>
<keyword evidence="1" id="KW-0812">Transmembrane</keyword>
<dbReference type="InterPro" id="IPR043128">
    <property type="entry name" value="Rev_trsase/Diguanyl_cyclase"/>
</dbReference>
<protein>
    <recommendedName>
        <fullName evidence="7">Diguanylate cyclase</fullName>
    </recommendedName>
</protein>
<dbReference type="SUPFAM" id="SSF55073">
    <property type="entry name" value="Nucleotide cyclase"/>
    <property type="match status" value="1"/>
</dbReference>
<dbReference type="InterPro" id="IPR029787">
    <property type="entry name" value="Nucleotide_cyclase"/>
</dbReference>
<dbReference type="CDD" id="cd12914">
    <property type="entry name" value="PDC1_DGC_like"/>
    <property type="match status" value="1"/>
</dbReference>
<dbReference type="SMART" id="SM00091">
    <property type="entry name" value="PAS"/>
    <property type="match status" value="2"/>
</dbReference>
<dbReference type="InterPro" id="IPR000700">
    <property type="entry name" value="PAS-assoc_C"/>
</dbReference>
<feature type="domain" description="PAS" evidence="2">
    <location>
        <begin position="439"/>
        <end position="484"/>
    </location>
</feature>
<name>A0A317DV88_9PROT</name>
<evidence type="ECO:0000259" key="2">
    <source>
        <dbReference type="PROSITE" id="PS50112"/>
    </source>
</evidence>
<dbReference type="Proteomes" id="UP000245461">
    <property type="component" value="Unassembled WGS sequence"/>
</dbReference>
<dbReference type="GO" id="GO:0003824">
    <property type="term" value="F:catalytic activity"/>
    <property type="evidence" value="ECO:0007669"/>
    <property type="project" value="UniProtKB-ARBA"/>
</dbReference>
<proteinExistence type="predicted"/>
<dbReference type="NCBIfam" id="TIGR00254">
    <property type="entry name" value="GGDEF"/>
    <property type="match status" value="1"/>
</dbReference>
<gene>
    <name evidence="5" type="ORF">DKG74_18350</name>
</gene>
<dbReference type="InterPro" id="IPR000014">
    <property type="entry name" value="PAS"/>
</dbReference>
<keyword evidence="1" id="KW-1133">Transmembrane helix</keyword>
<organism evidence="5 6">
    <name type="scientific">Zavarzinia aquatilis</name>
    <dbReference type="NCBI Taxonomy" id="2211142"/>
    <lineage>
        <taxon>Bacteria</taxon>
        <taxon>Pseudomonadati</taxon>
        <taxon>Pseudomonadota</taxon>
        <taxon>Alphaproteobacteria</taxon>
        <taxon>Rhodospirillales</taxon>
        <taxon>Zavarziniaceae</taxon>
        <taxon>Zavarzinia</taxon>
    </lineage>
</organism>
<dbReference type="PROSITE" id="PS50112">
    <property type="entry name" value="PAS"/>
    <property type="match status" value="2"/>
</dbReference>
<evidence type="ECO:0008006" key="7">
    <source>
        <dbReference type="Google" id="ProtNLM"/>
    </source>
</evidence>
<dbReference type="Pfam" id="PF13426">
    <property type="entry name" value="PAS_9"/>
    <property type="match status" value="1"/>
</dbReference>
<reference evidence="5 6" key="1">
    <citation type="submission" date="2018-05" db="EMBL/GenBank/DDBJ databases">
        <title>Zavarzinia sp. HR-AS.</title>
        <authorList>
            <person name="Lee Y."/>
            <person name="Jeon C.O."/>
        </authorList>
    </citation>
    <scope>NUCLEOTIDE SEQUENCE [LARGE SCALE GENOMIC DNA]</scope>
    <source>
        <strain evidence="5 6">HR-AS</strain>
    </source>
</reference>
<dbReference type="InterPro" id="IPR000160">
    <property type="entry name" value="GGDEF_dom"/>
</dbReference>
<dbReference type="EMBL" id="QGLE01000013">
    <property type="protein sequence ID" value="PWR18589.1"/>
    <property type="molecule type" value="Genomic_DNA"/>
</dbReference>
<evidence type="ECO:0000313" key="6">
    <source>
        <dbReference type="Proteomes" id="UP000245461"/>
    </source>
</evidence>
<dbReference type="PANTHER" id="PTHR46663">
    <property type="entry name" value="DIGUANYLATE CYCLASE DGCT-RELATED"/>
    <property type="match status" value="1"/>
</dbReference>
<dbReference type="Pfam" id="PF00990">
    <property type="entry name" value="GGDEF"/>
    <property type="match status" value="1"/>
</dbReference>
<evidence type="ECO:0000256" key="1">
    <source>
        <dbReference type="SAM" id="Phobius"/>
    </source>
</evidence>
<keyword evidence="1" id="KW-0472">Membrane</keyword>
<dbReference type="InterPro" id="IPR052163">
    <property type="entry name" value="DGC-Regulatory_Protein"/>
</dbReference>
<dbReference type="SUPFAM" id="SSF55785">
    <property type="entry name" value="PYP-like sensor domain (PAS domain)"/>
    <property type="match status" value="2"/>
</dbReference>
<dbReference type="CDD" id="cd00130">
    <property type="entry name" value="PAS"/>
    <property type="match status" value="1"/>
</dbReference>
<dbReference type="InterPro" id="IPR001610">
    <property type="entry name" value="PAC"/>
</dbReference>
<dbReference type="PANTHER" id="PTHR46663:SF3">
    <property type="entry name" value="SLL0267 PROTEIN"/>
    <property type="match status" value="1"/>
</dbReference>
<evidence type="ECO:0000313" key="5">
    <source>
        <dbReference type="EMBL" id="PWR18589.1"/>
    </source>
</evidence>